<dbReference type="InterPro" id="IPR017642">
    <property type="entry name" value="DNA_S_mod_DndB"/>
</dbReference>
<name>A0A1H1W454_9MICO</name>
<evidence type="ECO:0000313" key="2">
    <source>
        <dbReference type="Proteomes" id="UP000199482"/>
    </source>
</evidence>
<evidence type="ECO:0000313" key="1">
    <source>
        <dbReference type="EMBL" id="SDS91286.1"/>
    </source>
</evidence>
<dbReference type="Pfam" id="PF14072">
    <property type="entry name" value="DndB"/>
    <property type="match status" value="1"/>
</dbReference>
<dbReference type="EMBL" id="LT629755">
    <property type="protein sequence ID" value="SDS91286.1"/>
    <property type="molecule type" value="Genomic_DNA"/>
</dbReference>
<reference evidence="2" key="1">
    <citation type="submission" date="2016-10" db="EMBL/GenBank/DDBJ databases">
        <authorList>
            <person name="Varghese N."/>
            <person name="Submissions S."/>
        </authorList>
    </citation>
    <scope>NUCLEOTIDE SEQUENCE [LARGE SCALE GENOMIC DNA]</scope>
    <source>
        <strain evidence="2">CPCC 202695</strain>
    </source>
</reference>
<dbReference type="AlphaFoldDB" id="A0A1H1W454"/>
<organism evidence="1 2">
    <name type="scientific">Agromyces flavus</name>
    <dbReference type="NCBI Taxonomy" id="589382"/>
    <lineage>
        <taxon>Bacteria</taxon>
        <taxon>Bacillati</taxon>
        <taxon>Actinomycetota</taxon>
        <taxon>Actinomycetes</taxon>
        <taxon>Micrococcales</taxon>
        <taxon>Microbacteriaceae</taxon>
        <taxon>Agromyces</taxon>
    </lineage>
</organism>
<dbReference type="InterPro" id="IPR011335">
    <property type="entry name" value="Restrct_endonuc-II-like"/>
</dbReference>
<dbReference type="Proteomes" id="UP000199482">
    <property type="component" value="Chromosome I"/>
</dbReference>
<protein>
    <submittedName>
        <fullName evidence="1">DNA sulfur modification protein DndB</fullName>
    </submittedName>
</protein>
<dbReference type="CDD" id="cd16413">
    <property type="entry name" value="DGQHR_domain"/>
    <property type="match status" value="1"/>
</dbReference>
<accession>A0A1H1W454</accession>
<proteinExistence type="predicted"/>
<dbReference type="SUPFAM" id="SSF52980">
    <property type="entry name" value="Restriction endonuclease-like"/>
    <property type="match status" value="1"/>
</dbReference>
<sequence length="717" mass="81919">MLKSAVWMRRPKSHGLAFEDRVWAMCARLGFSSMNRTRELKIRYGKSDNETKQLDVFAADDDVVLVIECKSSDKDQAPTYAFKTEIESIQGYRKGVTRQLRELFPDHKVKFVFATNNIGVSEETRERISNADIAYLDEESVAYYHELADHLGVAAKYQFLGNLFQGDKIQAMDATVAAIQGKMGGHTYYSFAIEPDRLLKLAYVLHRNNANSQWMPTYQRVIKRSRLKRVTEFVGRGGFFPNSLIINIETGRRGLRFERATTQAGESRLGVLHLPQKYRSAYVIDGQHRLYGFANSARANTELLPVVAFVDLPGDKQLELFMQINENQQAVPKNLRLTLKADLEWTSIDLRRRAQALKLKVAQQLGERKSSPLRGRVILGEEKSTDRLCITLDAINRGIDRGRFIGEFTSSEMKKVGSFYRGSNEATLRPLTEFLEYCFDHARDRLPLQWNAGKGEGGFVFTNPGTEAMLRVVGDIVDFLADQGKLDARVNTPKETFAQVREILDPLLNHLAPLSVEDIAEFKSWFGSGGPTKYLRRFQAALVECVDGFMPDGFDEWKANQEKQFNQESYSMINDIENHMKQDIRRRLQDRFRGTWIKDGVPKAVYARAESLRAEKQYEAPEGVTVDWWDCLYLIDYHSIMQQGSKALWDEIYDEAYTLPSDRKAGAWKSKLSWVVTLNEVRKKTHHSGGEAVTEEEYAFLQTLHSHFDLGGTGRND</sequence>
<dbReference type="InterPro" id="IPR017601">
    <property type="entry name" value="DGQHR-contain_dom"/>
</dbReference>
<dbReference type="NCBIfam" id="TIGR03187">
    <property type="entry name" value="DGQHR"/>
    <property type="match status" value="1"/>
</dbReference>
<gene>
    <name evidence="1" type="ORF">SAMN04489721_2142</name>
</gene>